<protein>
    <submittedName>
        <fullName evidence="1">DUF3800 domain-containing protein</fullName>
    </submittedName>
</protein>
<keyword evidence="2" id="KW-1185">Reference proteome</keyword>
<reference evidence="1 2" key="1">
    <citation type="submission" date="2018-01" db="EMBL/GenBank/DDBJ databases">
        <title>Draft genome sequence of Nonomuraea sp. KC333.</title>
        <authorList>
            <person name="Sahin N."/>
            <person name="Saygin H."/>
            <person name="Ay H."/>
        </authorList>
    </citation>
    <scope>NUCLEOTIDE SEQUENCE [LARGE SCALE GENOMIC DNA]</scope>
    <source>
        <strain evidence="1 2">KC333</strain>
    </source>
</reference>
<dbReference type="InterPro" id="IPR024524">
    <property type="entry name" value="DUF3800"/>
</dbReference>
<evidence type="ECO:0000313" key="2">
    <source>
        <dbReference type="Proteomes" id="UP000249304"/>
    </source>
</evidence>
<dbReference type="EMBL" id="POUD01000444">
    <property type="protein sequence ID" value="PZG03214.1"/>
    <property type="molecule type" value="Genomic_DNA"/>
</dbReference>
<sequence length="276" mass="30495">MQICYLDEAGGCEAPDSSNSATPVMAIVGLIADTSVIPALTREFLALKRLHFPGRFSTGPALDHILVEIKGSEILQMTRAQSRNKRRQAHRFRLGLLDLVEAHGCRVIGRVWIKEPGKSLHPQKDYGYAVQKISTHFTQFLVVQNSVGIVVADGRTHQANRRVAHSIFTQKWRTGGDPYPALRDVPLFAASDNHAGLQIADLIASTLVFPMAASAYCTPQRANPHSSGLYKDVRSEFGVRLQNLQYRYRSETGRWQGGLAVCDYVGKRPGSLLFAP</sequence>
<gene>
    <name evidence="1" type="ORF">C1J01_46345</name>
</gene>
<dbReference type="RefSeq" id="WP_111185376.1">
    <property type="nucleotide sequence ID" value="NZ_POUD01000444.1"/>
</dbReference>
<evidence type="ECO:0000313" key="1">
    <source>
        <dbReference type="EMBL" id="PZG03214.1"/>
    </source>
</evidence>
<dbReference type="AlphaFoldDB" id="A0A2W2EEN2"/>
<name>A0A2W2EEN2_9ACTN</name>
<comment type="caution">
    <text evidence="1">The sequence shown here is derived from an EMBL/GenBank/DDBJ whole genome shotgun (WGS) entry which is preliminary data.</text>
</comment>
<dbReference type="OrthoDB" id="9800818at2"/>
<proteinExistence type="predicted"/>
<dbReference type="Proteomes" id="UP000249304">
    <property type="component" value="Unassembled WGS sequence"/>
</dbReference>
<dbReference type="Pfam" id="PF12686">
    <property type="entry name" value="DUF3800"/>
    <property type="match status" value="1"/>
</dbReference>
<accession>A0A2W2EEN2</accession>
<organism evidence="1 2">
    <name type="scientific">Nonomuraea aridisoli</name>
    <dbReference type="NCBI Taxonomy" id="2070368"/>
    <lineage>
        <taxon>Bacteria</taxon>
        <taxon>Bacillati</taxon>
        <taxon>Actinomycetota</taxon>
        <taxon>Actinomycetes</taxon>
        <taxon>Streptosporangiales</taxon>
        <taxon>Streptosporangiaceae</taxon>
        <taxon>Nonomuraea</taxon>
    </lineage>
</organism>